<dbReference type="EMBL" id="OU912926">
    <property type="protein sequence ID" value="CAG9932394.1"/>
    <property type="molecule type" value="Genomic_DNA"/>
</dbReference>
<feature type="coiled-coil region" evidence="1">
    <location>
        <begin position="194"/>
        <end position="255"/>
    </location>
</feature>
<keyword evidence="1" id="KW-0175">Coiled coil</keyword>
<dbReference type="InterPro" id="IPR036869">
    <property type="entry name" value="J_dom_sf"/>
</dbReference>
<gene>
    <name evidence="2" type="ORF">NTG6680_1141</name>
</gene>
<evidence type="ECO:0000256" key="1">
    <source>
        <dbReference type="SAM" id="Coils"/>
    </source>
</evidence>
<reference evidence="2 3" key="1">
    <citation type="submission" date="2021-10" db="EMBL/GenBank/DDBJ databases">
        <authorList>
            <person name="Koch H."/>
        </authorList>
    </citation>
    <scope>NUCLEOTIDE SEQUENCE [LARGE SCALE GENOMIC DNA]</scope>
    <source>
        <strain evidence="2">6680</strain>
    </source>
</reference>
<keyword evidence="3" id="KW-1185">Reference proteome</keyword>
<proteinExistence type="predicted"/>
<dbReference type="CDD" id="cd06257">
    <property type="entry name" value="DnaJ"/>
    <property type="match status" value="1"/>
</dbReference>
<evidence type="ECO:0000313" key="2">
    <source>
        <dbReference type="EMBL" id="CAG9932394.1"/>
    </source>
</evidence>
<name>A0ABM8YXY1_9PROT</name>
<organism evidence="2 3">
    <name type="scientific">Candidatus Nitrotoga arctica</name>
    <dbReference type="NCBI Taxonomy" id="453162"/>
    <lineage>
        <taxon>Bacteria</taxon>
        <taxon>Pseudomonadati</taxon>
        <taxon>Pseudomonadota</taxon>
        <taxon>Betaproteobacteria</taxon>
        <taxon>Nitrosomonadales</taxon>
        <taxon>Gallionellaceae</taxon>
        <taxon>Candidatus Nitrotoga</taxon>
    </lineage>
</organism>
<dbReference type="Proteomes" id="UP000839052">
    <property type="component" value="Chromosome"/>
</dbReference>
<evidence type="ECO:0000313" key="3">
    <source>
        <dbReference type="Proteomes" id="UP000839052"/>
    </source>
</evidence>
<accession>A0ABM8YXY1</accession>
<protein>
    <recommendedName>
        <fullName evidence="4">DnaJ domain-containing protein</fullName>
    </recommendedName>
</protein>
<dbReference type="SUPFAM" id="SSF46565">
    <property type="entry name" value="Chaperone J-domain"/>
    <property type="match status" value="1"/>
</dbReference>
<sequence length="259" mass="29604">MKPTLDQELTRLVSDQAKLAEQVISAELELETAKTETAQFQRRYYEMVGRFYAQLDELDAQIANAQAGLSPDDAAAQVHAQAAQEQARKSAEEAGLIEAQPPPPLVITPQLKQAFRRAAMMMHPDRATTEPERLRRHGLMIKVNLAYERGDQQAIEKLVLEFIQDPAMQEETEDPELIADQGVELKILKIIRRTGQLRRRMDEIQQELQEKRQSDIYKLKATIERAELRGGDPMGDLAEQLLQELSERRIRLEETAKHE</sequence>
<dbReference type="InterPro" id="IPR001623">
    <property type="entry name" value="DnaJ_domain"/>
</dbReference>
<dbReference type="RefSeq" id="WP_239796333.1">
    <property type="nucleotide sequence ID" value="NZ_OU912926.1"/>
</dbReference>
<evidence type="ECO:0008006" key="4">
    <source>
        <dbReference type="Google" id="ProtNLM"/>
    </source>
</evidence>